<dbReference type="EMBL" id="ASXJ01000053">
    <property type="protein sequence ID" value="ERM02904.1"/>
    <property type="molecule type" value="Genomic_DNA"/>
</dbReference>
<organism evidence="2 3">
    <name type="scientific">Brucella intermedia 229E</name>
    <dbReference type="NCBI Taxonomy" id="1337887"/>
    <lineage>
        <taxon>Bacteria</taxon>
        <taxon>Pseudomonadati</taxon>
        <taxon>Pseudomonadota</taxon>
        <taxon>Alphaproteobacteria</taxon>
        <taxon>Hyphomicrobiales</taxon>
        <taxon>Brucellaceae</taxon>
        <taxon>Brucella/Ochrobactrum group</taxon>
        <taxon>Brucella</taxon>
    </lineage>
</organism>
<accession>U4VF28</accession>
<evidence type="ECO:0000313" key="2">
    <source>
        <dbReference type="EMBL" id="ERM02904.1"/>
    </source>
</evidence>
<dbReference type="Pfam" id="PF07364">
    <property type="entry name" value="DUF1485"/>
    <property type="match status" value="1"/>
</dbReference>
<evidence type="ECO:0000259" key="1">
    <source>
        <dbReference type="Pfam" id="PF07364"/>
    </source>
</evidence>
<protein>
    <recommendedName>
        <fullName evidence="1">Microcystin LR degradation protein MlrC N-terminal domain-containing protein</fullName>
    </recommendedName>
</protein>
<feature type="domain" description="Microcystin LR degradation protein MlrC N-terminal" evidence="1">
    <location>
        <begin position="6"/>
        <end position="39"/>
    </location>
</feature>
<dbReference type="AlphaFoldDB" id="U4VF28"/>
<proteinExistence type="predicted"/>
<sequence length="51" mass="5577">MLVLKRVAVAGFLHETNTFASAPADMAAFVQGGADIFRSLAARRFFKMRGM</sequence>
<evidence type="ECO:0000313" key="3">
    <source>
        <dbReference type="Proteomes" id="UP000016842"/>
    </source>
</evidence>
<reference evidence="2 3" key="1">
    <citation type="journal article" date="2014" name="FEMS Microbiol. Lett.">
        <title>Genome sequencing analysis reveals virulence-related gene content of Ochrobactrum intermedium strain 229E, a urease-positive strain isolated from the human gastric niche.</title>
        <authorList>
            <person name="Kulkarni G.J."/>
            <person name="Shetty S."/>
            <person name="Dharne M.S."/>
            <person name="Shouche Y.S."/>
        </authorList>
    </citation>
    <scope>NUCLEOTIDE SEQUENCE [LARGE SCALE GENOMIC DNA]</scope>
    <source>
        <strain evidence="2 3">229E</strain>
    </source>
</reference>
<dbReference type="Proteomes" id="UP000016842">
    <property type="component" value="Unassembled WGS sequence"/>
</dbReference>
<comment type="caution">
    <text evidence="2">The sequence shown here is derived from an EMBL/GenBank/DDBJ whole genome shotgun (WGS) entry which is preliminary data.</text>
</comment>
<dbReference type="PATRIC" id="fig|1337887.3.peg.1101"/>
<name>U4VF28_9HYPH</name>
<dbReference type="InterPro" id="IPR015995">
    <property type="entry name" value="MlrC_N"/>
</dbReference>
<gene>
    <name evidence="2" type="ORF">Q644_14260</name>
</gene>